<accession>A0A9X3WJ12</accession>
<gene>
    <name evidence="1" type="ORF">NC661_03590</name>
</gene>
<dbReference type="Proteomes" id="UP001145072">
    <property type="component" value="Unassembled WGS sequence"/>
</dbReference>
<sequence length="142" mass="16219">MILKREIGLLSICLCLFFLFGCQQISNAERTEESLVDYEYLPLDNGYSAEVDNWLHDAKQSGDEIAHNYAAEDGIEYVYAKGYSQAKASYVYENIDKKINSKIKVTLLKGESSDELFIKVTYSKDIDVTELDVIEDEALFYN</sequence>
<evidence type="ECO:0000313" key="1">
    <source>
        <dbReference type="EMBL" id="MDC3419445.1"/>
    </source>
</evidence>
<proteinExistence type="predicted"/>
<reference evidence="1" key="1">
    <citation type="submission" date="2022-06" db="EMBL/GenBank/DDBJ databases">
        <title>Aquibacillus sp. a new bacterium isolated from soil saline samples.</title>
        <authorList>
            <person name="Galisteo C."/>
            <person name="De La Haba R."/>
            <person name="Sanchez-Porro C."/>
            <person name="Ventosa A."/>
        </authorList>
    </citation>
    <scope>NUCLEOTIDE SEQUENCE</scope>
    <source>
        <strain evidence="1">JCM 12387</strain>
    </source>
</reference>
<comment type="caution">
    <text evidence="1">The sequence shown here is derived from an EMBL/GenBank/DDBJ whole genome shotgun (WGS) entry which is preliminary data.</text>
</comment>
<evidence type="ECO:0000313" key="2">
    <source>
        <dbReference type="Proteomes" id="UP001145072"/>
    </source>
</evidence>
<dbReference type="RefSeq" id="WP_259869752.1">
    <property type="nucleotide sequence ID" value="NZ_JAMQJZ010000002.1"/>
</dbReference>
<organism evidence="1 2">
    <name type="scientific">Aquibacillus koreensis</name>
    <dbReference type="NCBI Taxonomy" id="279446"/>
    <lineage>
        <taxon>Bacteria</taxon>
        <taxon>Bacillati</taxon>
        <taxon>Bacillota</taxon>
        <taxon>Bacilli</taxon>
        <taxon>Bacillales</taxon>
        <taxon>Bacillaceae</taxon>
        <taxon>Aquibacillus</taxon>
    </lineage>
</organism>
<keyword evidence="2" id="KW-1185">Reference proteome</keyword>
<protein>
    <submittedName>
        <fullName evidence="1">Uncharacterized protein</fullName>
    </submittedName>
</protein>
<dbReference type="EMBL" id="JAMQJZ010000002">
    <property type="protein sequence ID" value="MDC3419445.1"/>
    <property type="molecule type" value="Genomic_DNA"/>
</dbReference>
<dbReference type="AlphaFoldDB" id="A0A9X3WJ12"/>
<dbReference type="PROSITE" id="PS51257">
    <property type="entry name" value="PROKAR_LIPOPROTEIN"/>
    <property type="match status" value="1"/>
</dbReference>
<name>A0A9X3WJ12_9BACI</name>